<reference evidence="9" key="2">
    <citation type="journal article" date="2013" name="Stand. Genomic Sci.">
        <title>Complete genome sequence of Desulfocapsa sulfexigens, a marine deltaproteobacterium specialized in disproportionating inorganic sulfur compounds.</title>
        <authorList>
            <person name="Finster K.W."/>
            <person name="Kjeldsen K.U."/>
            <person name="Kube M."/>
            <person name="Reinhardt R."/>
            <person name="Mussmann M."/>
            <person name="Amann R."/>
            <person name="Schreiber L."/>
        </authorList>
    </citation>
    <scope>NUCLEOTIDE SEQUENCE [LARGE SCALE GENOMIC DNA]</scope>
    <source>
        <strain evidence="9">DSM 10523 / SB164P1</strain>
    </source>
</reference>
<dbReference type="SUPFAM" id="SSF52540">
    <property type="entry name" value="P-loop containing nucleoside triphosphate hydrolases"/>
    <property type="match status" value="1"/>
</dbReference>
<dbReference type="GO" id="GO:0006508">
    <property type="term" value="P:proteolysis"/>
    <property type="evidence" value="ECO:0007669"/>
    <property type="project" value="UniProtKB-KW"/>
</dbReference>
<dbReference type="InterPro" id="IPR003439">
    <property type="entry name" value="ABC_transporter-like_ATP-bd"/>
</dbReference>
<keyword evidence="3 5" id="KW-1133">Transmembrane helix</keyword>
<feature type="transmembrane region" description="Helical" evidence="5">
    <location>
        <begin position="235"/>
        <end position="256"/>
    </location>
</feature>
<evidence type="ECO:0000256" key="5">
    <source>
        <dbReference type="SAM" id="Phobius"/>
    </source>
</evidence>
<dbReference type="HOGENOM" id="CLU_000604_95_6_7"/>
<dbReference type="Pfam" id="PF00664">
    <property type="entry name" value="ABC_membrane"/>
    <property type="match status" value="1"/>
</dbReference>
<feature type="domain" description="ABC transporter" evidence="6">
    <location>
        <begin position="317"/>
        <end position="544"/>
    </location>
</feature>
<dbReference type="RefSeq" id="WP_015414937.1">
    <property type="nucleotide sequence ID" value="NC_020409.1"/>
</dbReference>
<dbReference type="InterPro" id="IPR039421">
    <property type="entry name" value="Type_1_exporter"/>
</dbReference>
<proteinExistence type="predicted"/>
<dbReference type="GO" id="GO:0015421">
    <property type="term" value="F:ABC-type oligopeptide transporter activity"/>
    <property type="evidence" value="ECO:0007669"/>
    <property type="project" value="TreeGrafter"/>
</dbReference>
<dbReference type="InterPro" id="IPR036640">
    <property type="entry name" value="ABC1_TM_sf"/>
</dbReference>
<comment type="subcellular location">
    <subcellularLocation>
        <location evidence="1">Cell membrane</location>
        <topology evidence="1">Multi-pass membrane protein</topology>
    </subcellularLocation>
</comment>
<dbReference type="Gene3D" id="3.40.50.300">
    <property type="entry name" value="P-loop containing nucleotide triphosphate hydrolases"/>
    <property type="match status" value="1"/>
</dbReference>
<dbReference type="Pfam" id="PF00005">
    <property type="entry name" value="ABC_tran"/>
    <property type="match status" value="1"/>
</dbReference>
<evidence type="ECO:0000256" key="2">
    <source>
        <dbReference type="ARBA" id="ARBA00022692"/>
    </source>
</evidence>
<dbReference type="PANTHER" id="PTHR43394:SF1">
    <property type="entry name" value="ATP-BINDING CASSETTE SUB-FAMILY B MEMBER 10, MITOCHONDRIAL"/>
    <property type="match status" value="1"/>
</dbReference>
<evidence type="ECO:0000256" key="1">
    <source>
        <dbReference type="ARBA" id="ARBA00004651"/>
    </source>
</evidence>
<dbReference type="PANTHER" id="PTHR43394">
    <property type="entry name" value="ATP-DEPENDENT PERMEASE MDL1, MITOCHONDRIAL"/>
    <property type="match status" value="1"/>
</dbReference>
<dbReference type="GO" id="GO:0008233">
    <property type="term" value="F:peptidase activity"/>
    <property type="evidence" value="ECO:0007669"/>
    <property type="project" value="UniProtKB-KW"/>
</dbReference>
<dbReference type="AlphaFoldDB" id="M1WW36"/>
<feature type="domain" description="ABC transmembrane type-1" evidence="7">
    <location>
        <begin position="12"/>
        <end position="291"/>
    </location>
</feature>
<dbReference type="Proteomes" id="UP000011724">
    <property type="component" value="Chromosome"/>
</dbReference>
<dbReference type="PROSITE" id="PS50929">
    <property type="entry name" value="ABC_TM1F"/>
    <property type="match status" value="1"/>
</dbReference>
<keyword evidence="8" id="KW-0645">Protease</keyword>
<accession>M1WW36</accession>
<evidence type="ECO:0000313" key="8">
    <source>
        <dbReference type="EMBL" id="CCH48893.1"/>
    </source>
</evidence>
<keyword evidence="8" id="KW-0378">Hydrolase</keyword>
<evidence type="ECO:0000259" key="7">
    <source>
        <dbReference type="PROSITE" id="PS50929"/>
    </source>
</evidence>
<dbReference type="InterPro" id="IPR027417">
    <property type="entry name" value="P-loop_NTPase"/>
</dbReference>
<keyword evidence="9" id="KW-1185">Reference proteome</keyword>
<dbReference type="GO" id="GO:0005524">
    <property type="term" value="F:ATP binding"/>
    <property type="evidence" value="ECO:0007669"/>
    <property type="project" value="InterPro"/>
</dbReference>
<dbReference type="eggNOG" id="COG2274">
    <property type="taxonomic scope" value="Bacteria"/>
</dbReference>
<dbReference type="BioCyc" id="DPIE1322246:BN4_RS08315-MONOMER"/>
<name>M1WW36_PSEP2</name>
<dbReference type="PROSITE" id="PS50893">
    <property type="entry name" value="ABC_TRANSPORTER_2"/>
    <property type="match status" value="1"/>
</dbReference>
<evidence type="ECO:0000313" key="9">
    <source>
        <dbReference type="Proteomes" id="UP000011724"/>
    </source>
</evidence>
<dbReference type="EMBL" id="FO203427">
    <property type="protein sequence ID" value="CCH48893.1"/>
    <property type="molecule type" value="Genomic_DNA"/>
</dbReference>
<dbReference type="GO" id="GO:0005886">
    <property type="term" value="C:plasma membrane"/>
    <property type="evidence" value="ECO:0007669"/>
    <property type="project" value="UniProtKB-SubCell"/>
</dbReference>
<feature type="transmembrane region" description="Helical" evidence="5">
    <location>
        <begin position="46"/>
        <end position="63"/>
    </location>
</feature>
<evidence type="ECO:0000256" key="4">
    <source>
        <dbReference type="ARBA" id="ARBA00023136"/>
    </source>
</evidence>
<dbReference type="KEGG" id="dpi:BN4_11658"/>
<dbReference type="InterPro" id="IPR011527">
    <property type="entry name" value="ABC1_TM_dom"/>
</dbReference>
<protein>
    <submittedName>
        <fullName evidence="8">Putative ABC-type protease/lipase transport system, ATPase and permease components</fullName>
    </submittedName>
</protein>
<keyword evidence="4 5" id="KW-0472">Membrane</keyword>
<evidence type="ECO:0000259" key="6">
    <source>
        <dbReference type="PROSITE" id="PS50893"/>
    </source>
</evidence>
<evidence type="ECO:0000256" key="3">
    <source>
        <dbReference type="ARBA" id="ARBA00022989"/>
    </source>
</evidence>
<feature type="transmembrane region" description="Helical" evidence="5">
    <location>
        <begin position="150"/>
        <end position="167"/>
    </location>
</feature>
<feature type="transmembrane region" description="Helical" evidence="5">
    <location>
        <begin position="125"/>
        <end position="144"/>
    </location>
</feature>
<dbReference type="GO" id="GO:0016887">
    <property type="term" value="F:ATP hydrolysis activity"/>
    <property type="evidence" value="ECO:0007669"/>
    <property type="project" value="InterPro"/>
</dbReference>
<keyword evidence="2 5" id="KW-0812">Transmembrane</keyword>
<gene>
    <name evidence="8" type="ordered locus">BN4_11658</name>
</gene>
<dbReference type="SUPFAM" id="SSF90123">
    <property type="entry name" value="ABC transporter transmembrane region"/>
    <property type="match status" value="1"/>
</dbReference>
<reference evidence="8 9" key="1">
    <citation type="journal article" date="2013" name="PLoS ONE">
        <title>The first genomic and proteomic characterization of a deep-sea sulfate reducer: insights into the piezophilic lifestyle of Desulfovibrio piezophilus.</title>
        <authorList>
            <person name="Pradel N."/>
            <person name="Ji B."/>
            <person name="Gimenez G."/>
            <person name="Talla E."/>
            <person name="Lenoble P."/>
            <person name="Garel M."/>
            <person name="Tamburini C."/>
            <person name="Fourquet P."/>
            <person name="Lebrun R."/>
            <person name="Bertin P."/>
            <person name="Denis Y."/>
            <person name="Pophillat M."/>
            <person name="Barbe V."/>
            <person name="Ollivier B."/>
            <person name="Dolla A."/>
        </authorList>
    </citation>
    <scope>NUCLEOTIDE SEQUENCE [LARGE SCALE GENOMIC DNA]</scope>
    <source>
        <strain evidence="9">DSM 10523 / SB164P1</strain>
    </source>
</reference>
<dbReference type="PATRIC" id="fig|879567.3.peg.1739"/>
<dbReference type="OrthoDB" id="5288404at2"/>
<organism evidence="8 9">
    <name type="scientific">Pseudodesulfovibrio piezophilus (strain DSM 21447 / JCM 15486 / C1TLV30)</name>
    <name type="common">Desulfovibrio piezophilus</name>
    <dbReference type="NCBI Taxonomy" id="1322246"/>
    <lineage>
        <taxon>Bacteria</taxon>
        <taxon>Pseudomonadati</taxon>
        <taxon>Thermodesulfobacteriota</taxon>
        <taxon>Desulfovibrionia</taxon>
        <taxon>Desulfovibrionales</taxon>
        <taxon>Desulfovibrionaceae</taxon>
    </lineage>
</organism>
<sequence length="544" mass="60188">MKTLTFGIRLDITILSFLINLLSLAVPIVLLQVYDRILPNSALSTAALLFLGAIVALVIEGIFRFMRTYILSLYGEFFEYSSALLAMRKLFECDLAQALNMGSGALKQRLADIASMREHYSGQTLLVMFDLPFTLLFLGAIWYIGGNLVFVPLTIYVVAILSTMIAGRSLRTASRKTSETDDDRMNFITNILNTLSSIKCLGGERLMLRIFRHKSQSLIVERTRLDRLGHTISDCISLLGGLTTIATVVVGALFVMDGQLTTGGLAACTILAGRSLSPVVALMGLWPHLQRIWVARDRVDEFWELEEDHTFSVDSELAPEDGSIVMKDAQVSRGDNLYTFNMDIPSGSKFMLSNSMGASLPMFMGLLIGSRQPDKGQVLVGNYPLPNYARNTYRRAVAFVTRRSQVFRGSIMDNLTLYQPSRELKAIELSHQVGLTKFIHSMPNGFRTQVGDVVGGPLEMGTIQRMAIVRALTQDPVLLFLNEADEGIDLAGKQLLAQMLQKVEGPTILLLPTDSTLRTVFEHSLKLDEHCTVTVKSEAMEVVA</sequence>
<dbReference type="Gene3D" id="1.20.1560.10">
    <property type="entry name" value="ABC transporter type 1, transmembrane domain"/>
    <property type="match status" value="1"/>
</dbReference>
<feature type="transmembrane region" description="Helical" evidence="5">
    <location>
        <begin position="12"/>
        <end position="34"/>
    </location>
</feature>
<dbReference type="STRING" id="1322246.BN4_11658"/>